<organism evidence="2 4">
    <name type="scientific">Streptomyces griseoviridis</name>
    <dbReference type="NCBI Taxonomy" id="45398"/>
    <lineage>
        <taxon>Bacteria</taxon>
        <taxon>Bacillati</taxon>
        <taxon>Actinomycetota</taxon>
        <taxon>Actinomycetes</taxon>
        <taxon>Kitasatosporales</taxon>
        <taxon>Streptomycetaceae</taxon>
        <taxon>Streptomyces</taxon>
    </lineage>
</organism>
<sequence>MDCSRTPDPLPPDPRPAPDAEVRRLETEVAHLHEAVASHAVVDQAIGVVVALAKTTPARGFEVLREICWHTDVELRAVAAHLIGWTQGEPLPAEVARALDTAVERLGSDGDGTPPHTVV</sequence>
<dbReference type="Proteomes" id="UP000501753">
    <property type="component" value="Chromosome"/>
</dbReference>
<name>A0A3Q9KU47_STRGD</name>
<dbReference type="Pfam" id="PF03861">
    <property type="entry name" value="ANTAR"/>
    <property type="match status" value="1"/>
</dbReference>
<proteinExistence type="predicted"/>
<dbReference type="EMBL" id="CP034687">
    <property type="protein sequence ID" value="AZS84610.1"/>
    <property type="molecule type" value="Genomic_DNA"/>
</dbReference>
<dbReference type="InterPro" id="IPR005561">
    <property type="entry name" value="ANTAR"/>
</dbReference>
<gene>
    <name evidence="3" type="ORF">DDJ31_29140</name>
    <name evidence="2" type="ORF">ELQ87_10165</name>
</gene>
<evidence type="ECO:0000313" key="4">
    <source>
        <dbReference type="Proteomes" id="UP000271291"/>
    </source>
</evidence>
<protein>
    <submittedName>
        <fullName evidence="2">ANTAR domain-containing protein</fullName>
    </submittedName>
</protein>
<dbReference type="AlphaFoldDB" id="A0A3Q9KU47"/>
<dbReference type="SMART" id="SM01012">
    <property type="entry name" value="ANTAR"/>
    <property type="match status" value="1"/>
</dbReference>
<reference evidence="2 4" key="2">
    <citation type="submission" date="2018-12" db="EMBL/GenBank/DDBJ databases">
        <title>Streptomyces griseoviridis F1-27 complete genome.</title>
        <authorList>
            <person name="Mariita R.M."/>
            <person name="Sello J.K."/>
        </authorList>
    </citation>
    <scope>NUCLEOTIDE SEQUENCE [LARGE SCALE GENOMIC DNA]</scope>
    <source>
        <strain evidence="2 4">F1-27</strain>
    </source>
</reference>
<reference evidence="3 5" key="1">
    <citation type="submission" date="2018-04" db="EMBL/GenBank/DDBJ databases">
        <title>Complete genome sequences of Streptomyces griseoviridis K61 and characterization of antagonistic properties of biological control agents.</title>
        <authorList>
            <person name="Mariita R.M."/>
            <person name="Sello J.K."/>
        </authorList>
    </citation>
    <scope>NUCLEOTIDE SEQUENCE [LARGE SCALE GENOMIC DNA]</scope>
    <source>
        <strain evidence="3 5">K61</strain>
    </source>
</reference>
<evidence type="ECO:0000313" key="2">
    <source>
        <dbReference type="EMBL" id="AZS84610.1"/>
    </source>
</evidence>
<dbReference type="EMBL" id="CP029078">
    <property type="protein sequence ID" value="QCN88534.1"/>
    <property type="molecule type" value="Genomic_DNA"/>
</dbReference>
<evidence type="ECO:0000259" key="1">
    <source>
        <dbReference type="PROSITE" id="PS50921"/>
    </source>
</evidence>
<feature type="domain" description="ANTAR" evidence="1">
    <location>
        <begin position="22"/>
        <end position="83"/>
    </location>
</feature>
<evidence type="ECO:0000313" key="3">
    <source>
        <dbReference type="EMBL" id="QCN88534.1"/>
    </source>
</evidence>
<dbReference type="InterPro" id="IPR036388">
    <property type="entry name" value="WH-like_DNA-bd_sf"/>
</dbReference>
<dbReference type="Proteomes" id="UP000271291">
    <property type="component" value="Chromosome"/>
</dbReference>
<dbReference type="OrthoDB" id="4258820at2"/>
<keyword evidence="5" id="KW-1185">Reference proteome</keyword>
<dbReference type="PROSITE" id="PS50921">
    <property type="entry name" value="ANTAR"/>
    <property type="match status" value="1"/>
</dbReference>
<dbReference type="RefSeq" id="WP_127177510.1">
    <property type="nucleotide sequence ID" value="NZ_CP029078.1"/>
</dbReference>
<dbReference type="KEGG" id="sgd:ELQ87_10165"/>
<dbReference type="GO" id="GO:0003723">
    <property type="term" value="F:RNA binding"/>
    <property type="evidence" value="ECO:0007669"/>
    <property type="project" value="InterPro"/>
</dbReference>
<evidence type="ECO:0000313" key="5">
    <source>
        <dbReference type="Proteomes" id="UP000501753"/>
    </source>
</evidence>
<dbReference type="Gene3D" id="1.10.10.10">
    <property type="entry name" value="Winged helix-like DNA-binding domain superfamily/Winged helix DNA-binding domain"/>
    <property type="match status" value="1"/>
</dbReference>
<accession>A0A3Q9KU47</accession>